<evidence type="ECO:0000256" key="8">
    <source>
        <dbReference type="SAM" id="MobiDB-lite"/>
    </source>
</evidence>
<evidence type="ECO:0000256" key="7">
    <source>
        <dbReference type="RuleBase" id="RU362114"/>
    </source>
</evidence>
<dbReference type="EC" id="2.4.2.-" evidence="7"/>
<keyword evidence="12" id="KW-1185">Reference proteome</keyword>
<evidence type="ECO:0000256" key="1">
    <source>
        <dbReference type="ARBA" id="ARBA00004123"/>
    </source>
</evidence>
<dbReference type="Pfam" id="PF01661">
    <property type="entry name" value="Macro"/>
    <property type="match status" value="1"/>
</dbReference>
<evidence type="ECO:0000256" key="3">
    <source>
        <dbReference type="ARBA" id="ARBA00022679"/>
    </source>
</evidence>
<comment type="caution">
    <text evidence="11">The sequence shown here is derived from an EMBL/GenBank/DDBJ whole genome shotgun (WGS) entry which is preliminary data.</text>
</comment>
<evidence type="ECO:0000313" key="12">
    <source>
        <dbReference type="Proteomes" id="UP000424527"/>
    </source>
</evidence>
<dbReference type="PANTHER" id="PTHR14453:SF107">
    <property type="entry name" value="POLY [ADP-RIBOSE] POLYMERASE"/>
    <property type="match status" value="1"/>
</dbReference>
<comment type="similarity">
    <text evidence="6">Belongs to the ARTD/PARP family.</text>
</comment>
<dbReference type="PROSITE" id="PS51154">
    <property type="entry name" value="MACRO"/>
    <property type="match status" value="1"/>
</dbReference>
<dbReference type="FunFam" id="3.90.228.10:FF:000008">
    <property type="entry name" value="Poly [ADP-ribose] polymerase"/>
    <property type="match status" value="1"/>
</dbReference>
<dbReference type="GO" id="GO:0003950">
    <property type="term" value="F:NAD+ poly-ADP-ribosyltransferase activity"/>
    <property type="evidence" value="ECO:0007669"/>
    <property type="project" value="UniProtKB-UniRule"/>
</dbReference>
<gene>
    <name evidence="11" type="ORF">D5F01_LYC22767</name>
</gene>
<name>A0A6G0HJH3_LARCR</name>
<organism evidence="11 12">
    <name type="scientific">Larimichthys crocea</name>
    <name type="common">Large yellow croaker</name>
    <name type="synonym">Pseudosciaena crocea</name>
    <dbReference type="NCBI Taxonomy" id="215358"/>
    <lineage>
        <taxon>Eukaryota</taxon>
        <taxon>Metazoa</taxon>
        <taxon>Chordata</taxon>
        <taxon>Craniata</taxon>
        <taxon>Vertebrata</taxon>
        <taxon>Euteleostomi</taxon>
        <taxon>Actinopterygii</taxon>
        <taxon>Neopterygii</taxon>
        <taxon>Teleostei</taxon>
        <taxon>Neoteleostei</taxon>
        <taxon>Acanthomorphata</taxon>
        <taxon>Eupercaria</taxon>
        <taxon>Sciaenidae</taxon>
        <taxon>Larimichthys</taxon>
    </lineage>
</organism>
<dbReference type="Gene3D" id="3.90.228.10">
    <property type="match status" value="1"/>
</dbReference>
<dbReference type="GO" id="GO:0010629">
    <property type="term" value="P:negative regulation of gene expression"/>
    <property type="evidence" value="ECO:0007669"/>
    <property type="project" value="TreeGrafter"/>
</dbReference>
<dbReference type="CDD" id="cd01439">
    <property type="entry name" value="TCCD_inducible_PARP_like"/>
    <property type="match status" value="1"/>
</dbReference>
<feature type="region of interest" description="Disordered" evidence="8">
    <location>
        <begin position="491"/>
        <end position="511"/>
    </location>
</feature>
<evidence type="ECO:0000256" key="6">
    <source>
        <dbReference type="ARBA" id="ARBA00024347"/>
    </source>
</evidence>
<dbReference type="InterPro" id="IPR002589">
    <property type="entry name" value="Macro_dom"/>
</dbReference>
<dbReference type="GO" id="GO:0005737">
    <property type="term" value="C:cytoplasm"/>
    <property type="evidence" value="ECO:0007669"/>
    <property type="project" value="TreeGrafter"/>
</dbReference>
<evidence type="ECO:0000256" key="5">
    <source>
        <dbReference type="ARBA" id="ARBA00023242"/>
    </source>
</evidence>
<dbReference type="InterPro" id="IPR052056">
    <property type="entry name" value="Mono-ARTD/PARP"/>
</dbReference>
<feature type="compositionally biased region" description="Low complexity" evidence="8">
    <location>
        <begin position="491"/>
        <end position="505"/>
    </location>
</feature>
<dbReference type="EMBL" id="REGW02000023">
    <property type="protein sequence ID" value="KAE8279181.1"/>
    <property type="molecule type" value="Genomic_DNA"/>
</dbReference>
<sequence length="822" mass="91121">MIKAKNEANCHELRVDVSFIQDPVEQPKFVWWATVKMWTSSKRFCMSTRNQVGTQELLKLPFPELVDCFDKFLSMTDVKQNRVTLKPSHVPYPCVVVSGPRCLIKEVQAELSKALSSLLSDRLVLDGPGARQYFQAEGKVSKELNAPNFSRSIAVNRTSLEIKLGSLVDEQVDAPSSLGCSKLFFIECLPWDGVRGKSVQALSNGLKRCLDLCVQQHLCSVAFPVIGPGIVLKFPLREAIQVLTESIGQFGLTASSGSLFNIHIVIKPDYPDSEQCYHDVYKQLSIHMNQGGQAIFRSLRSDVDDITMTLSSGVKLQLVFGDITNETTDVIVNTTNFRNFQKDGVCKDILTVAGPEVEAELKAAIVNRGQSFASHPGFFPCEAILHVNGHKDAGIIEQLVCDVIEYCETSELESVAIPAICAGAGGLDPGVVASAILRGIKTATSTTSLNFLTDIHLVLIKINVFLAFKEEAMQMFSTAVINRVSVPQLPQVQQKQQQPPSSVSSGTLHTTSTSNQSVFLFLGLSRKDVDDAMTKLKELYQAQCSAQTFKKEELAGLTADDMEDLKQLVKTQGLCMQMDQSGQGSLTVSGLKDGVNQVMQMINVFLQGSLRRELKRLVNLPDFTFPLYWDNMADDENLKVVVLQPSSPEYRTVKEAFKRTVSKTVMKIERLQNVHLRRAYEVQKKNLSDKNKQEGGAGEKLLYHGTTEDNCDSIMKTGFNRRFAGQNATSYGLGTYFAVKASYSANPIYSRPAFDGTQLMFVARVLTGLYTQGTSSMKVPPPRNALQSDDRYDSVVNRINNPSMYVVFHDNQAYPDYLITFK</sequence>
<dbReference type="Pfam" id="PF00644">
    <property type="entry name" value="PARP"/>
    <property type="match status" value="1"/>
</dbReference>
<evidence type="ECO:0000259" key="10">
    <source>
        <dbReference type="PROSITE" id="PS51154"/>
    </source>
</evidence>
<proteinExistence type="inferred from homology"/>
<protein>
    <recommendedName>
        <fullName evidence="7">Poly [ADP-ribose] polymerase</fullName>
        <shortName evidence="7">PARP</shortName>
        <ecNumber evidence="7">2.4.2.-</ecNumber>
    </recommendedName>
</protein>
<dbReference type="GO" id="GO:1990404">
    <property type="term" value="F:NAD+-protein mono-ADP-ribosyltransferase activity"/>
    <property type="evidence" value="ECO:0007669"/>
    <property type="project" value="TreeGrafter"/>
</dbReference>
<dbReference type="AlphaFoldDB" id="A0A6G0HJH3"/>
<dbReference type="InterPro" id="IPR043472">
    <property type="entry name" value="Macro_dom-like"/>
</dbReference>
<dbReference type="InterPro" id="IPR012317">
    <property type="entry name" value="Poly(ADP-ribose)pol_cat_dom"/>
</dbReference>
<keyword evidence="3 7" id="KW-0808">Transferase</keyword>
<keyword evidence="2 7" id="KW-0328">Glycosyltransferase</keyword>
<keyword evidence="4 7" id="KW-0520">NAD</keyword>
<feature type="domain" description="PARP catalytic" evidence="9">
    <location>
        <begin position="625"/>
        <end position="822"/>
    </location>
</feature>
<dbReference type="Proteomes" id="UP000424527">
    <property type="component" value="Unassembled WGS sequence"/>
</dbReference>
<dbReference type="PROSITE" id="PS51059">
    <property type="entry name" value="PARP_CATALYTIC"/>
    <property type="match status" value="1"/>
</dbReference>
<dbReference type="GO" id="GO:0070212">
    <property type="term" value="P:protein poly-ADP-ribosylation"/>
    <property type="evidence" value="ECO:0007669"/>
    <property type="project" value="TreeGrafter"/>
</dbReference>
<dbReference type="SMART" id="SM00506">
    <property type="entry name" value="A1pp"/>
    <property type="match status" value="1"/>
</dbReference>
<dbReference type="Gene3D" id="3.40.220.10">
    <property type="entry name" value="Leucine Aminopeptidase, subunit E, domain 1"/>
    <property type="match status" value="2"/>
</dbReference>
<evidence type="ECO:0000313" key="11">
    <source>
        <dbReference type="EMBL" id="KAE8279181.1"/>
    </source>
</evidence>
<feature type="domain" description="Macro" evidence="10">
    <location>
        <begin position="303"/>
        <end position="484"/>
    </location>
</feature>
<dbReference type="PANTHER" id="PTHR14453">
    <property type="entry name" value="PARP/ZINC FINGER CCCH TYPE DOMAIN CONTAINING PROTEIN"/>
    <property type="match status" value="1"/>
</dbReference>
<reference evidence="11 12" key="1">
    <citation type="submission" date="2019-07" db="EMBL/GenBank/DDBJ databases">
        <title>Chromosome genome assembly for large yellow croaker.</title>
        <authorList>
            <person name="Xiao S."/>
        </authorList>
    </citation>
    <scope>NUCLEOTIDE SEQUENCE [LARGE SCALE GENOMIC DNA]</scope>
    <source>
        <strain evidence="11">JMULYC20181020</strain>
        <tissue evidence="11">Muscle</tissue>
    </source>
</reference>
<evidence type="ECO:0000256" key="4">
    <source>
        <dbReference type="ARBA" id="ARBA00023027"/>
    </source>
</evidence>
<evidence type="ECO:0000259" key="9">
    <source>
        <dbReference type="PROSITE" id="PS51059"/>
    </source>
</evidence>
<dbReference type="GO" id="GO:0005634">
    <property type="term" value="C:nucleus"/>
    <property type="evidence" value="ECO:0007669"/>
    <property type="project" value="UniProtKB-SubCell"/>
</dbReference>
<evidence type="ECO:0000256" key="2">
    <source>
        <dbReference type="ARBA" id="ARBA00022676"/>
    </source>
</evidence>
<dbReference type="GO" id="GO:0003714">
    <property type="term" value="F:transcription corepressor activity"/>
    <property type="evidence" value="ECO:0007669"/>
    <property type="project" value="TreeGrafter"/>
</dbReference>
<comment type="subcellular location">
    <subcellularLocation>
        <location evidence="1">Nucleus</location>
    </subcellularLocation>
</comment>
<keyword evidence="5" id="KW-0539">Nucleus</keyword>
<accession>A0A6G0HJH3</accession>
<dbReference type="SUPFAM" id="SSF56399">
    <property type="entry name" value="ADP-ribosylation"/>
    <property type="match status" value="1"/>
</dbReference>
<dbReference type="SUPFAM" id="SSF52949">
    <property type="entry name" value="Macro domain-like"/>
    <property type="match status" value="2"/>
</dbReference>